<accession>A0A7S4CRQ9</accession>
<evidence type="ECO:0000313" key="3">
    <source>
        <dbReference type="EMBL" id="CAE0804515.1"/>
    </source>
</evidence>
<feature type="signal peptide" evidence="1">
    <location>
        <begin position="1"/>
        <end position="18"/>
    </location>
</feature>
<feature type="domain" description="Thioredoxin" evidence="2">
    <location>
        <begin position="45"/>
        <end position="114"/>
    </location>
</feature>
<dbReference type="Gene3D" id="3.40.30.10">
    <property type="entry name" value="Glutaredoxin"/>
    <property type="match status" value="1"/>
</dbReference>
<gene>
    <name evidence="3" type="ORF">EGYM00163_LOCUS15639</name>
</gene>
<dbReference type="InterPro" id="IPR017937">
    <property type="entry name" value="Thioredoxin_CS"/>
</dbReference>
<sequence>MPSALLFIACSLFALLHAKPLLELGHTDWDLTEPRPGPVKAKLEGKHVMVAFYANGCEPCQRMKPYLEMIAESWSGHPALEFSRIDVNPGTPRHKIKVLHKVTTMPRIELFPCAECNTDVIHLRWGLSAERTLAKWNGTNDISPPWNPGRTDCNLADLYGDNAEIALTTCVSNWLDRQVQELHNTCTCKGHVADSEEL</sequence>
<organism evidence="3">
    <name type="scientific">Eutreptiella gymnastica</name>
    <dbReference type="NCBI Taxonomy" id="73025"/>
    <lineage>
        <taxon>Eukaryota</taxon>
        <taxon>Discoba</taxon>
        <taxon>Euglenozoa</taxon>
        <taxon>Euglenida</taxon>
        <taxon>Spirocuta</taxon>
        <taxon>Euglenophyceae</taxon>
        <taxon>Eutreptiales</taxon>
        <taxon>Eutreptiaceae</taxon>
        <taxon>Eutreptiella</taxon>
    </lineage>
</organism>
<dbReference type="Pfam" id="PF00085">
    <property type="entry name" value="Thioredoxin"/>
    <property type="match status" value="1"/>
</dbReference>
<dbReference type="PROSITE" id="PS00194">
    <property type="entry name" value="THIOREDOXIN_1"/>
    <property type="match status" value="1"/>
</dbReference>
<evidence type="ECO:0000259" key="2">
    <source>
        <dbReference type="Pfam" id="PF00085"/>
    </source>
</evidence>
<dbReference type="CDD" id="cd02947">
    <property type="entry name" value="TRX_family"/>
    <property type="match status" value="1"/>
</dbReference>
<dbReference type="EMBL" id="HBJA01045125">
    <property type="protein sequence ID" value="CAE0804515.1"/>
    <property type="molecule type" value="Transcribed_RNA"/>
</dbReference>
<reference evidence="3" key="1">
    <citation type="submission" date="2021-01" db="EMBL/GenBank/DDBJ databases">
        <authorList>
            <person name="Corre E."/>
            <person name="Pelletier E."/>
            <person name="Niang G."/>
            <person name="Scheremetjew M."/>
            <person name="Finn R."/>
            <person name="Kale V."/>
            <person name="Holt S."/>
            <person name="Cochrane G."/>
            <person name="Meng A."/>
            <person name="Brown T."/>
            <person name="Cohen L."/>
        </authorList>
    </citation>
    <scope>NUCLEOTIDE SEQUENCE</scope>
    <source>
        <strain evidence="3">CCMP1594</strain>
    </source>
</reference>
<dbReference type="InterPro" id="IPR036249">
    <property type="entry name" value="Thioredoxin-like_sf"/>
</dbReference>
<keyword evidence="1" id="KW-0732">Signal</keyword>
<proteinExistence type="predicted"/>
<evidence type="ECO:0000256" key="1">
    <source>
        <dbReference type="SAM" id="SignalP"/>
    </source>
</evidence>
<dbReference type="AlphaFoldDB" id="A0A7S4CRQ9"/>
<protein>
    <recommendedName>
        <fullName evidence="2">Thioredoxin domain-containing protein</fullName>
    </recommendedName>
</protein>
<name>A0A7S4CRQ9_9EUGL</name>
<dbReference type="SUPFAM" id="SSF52833">
    <property type="entry name" value="Thioredoxin-like"/>
    <property type="match status" value="1"/>
</dbReference>
<dbReference type="InterPro" id="IPR013766">
    <property type="entry name" value="Thioredoxin_domain"/>
</dbReference>
<feature type="chain" id="PRO_5030775306" description="Thioredoxin domain-containing protein" evidence="1">
    <location>
        <begin position="19"/>
        <end position="198"/>
    </location>
</feature>